<accession>A0A2P2ISL0</accession>
<evidence type="ECO:0008006" key="8">
    <source>
        <dbReference type="Google" id="ProtNLM"/>
    </source>
</evidence>
<organism evidence="7">
    <name type="scientific">Rhizophora mucronata</name>
    <name type="common">Asiatic mangrove</name>
    <dbReference type="NCBI Taxonomy" id="61149"/>
    <lineage>
        <taxon>Eukaryota</taxon>
        <taxon>Viridiplantae</taxon>
        <taxon>Streptophyta</taxon>
        <taxon>Embryophyta</taxon>
        <taxon>Tracheophyta</taxon>
        <taxon>Spermatophyta</taxon>
        <taxon>Magnoliopsida</taxon>
        <taxon>eudicotyledons</taxon>
        <taxon>Gunneridae</taxon>
        <taxon>Pentapetalae</taxon>
        <taxon>rosids</taxon>
        <taxon>fabids</taxon>
        <taxon>Malpighiales</taxon>
        <taxon>Rhizophoraceae</taxon>
        <taxon>Rhizophora</taxon>
    </lineage>
</organism>
<feature type="transmembrane region" description="Helical" evidence="6">
    <location>
        <begin position="241"/>
        <end position="263"/>
    </location>
</feature>
<name>A0A2P2ISL0_RHIMU</name>
<evidence type="ECO:0000256" key="6">
    <source>
        <dbReference type="SAM" id="Phobius"/>
    </source>
</evidence>
<keyword evidence="3 6" id="KW-1133">Transmembrane helix</keyword>
<evidence type="ECO:0000313" key="7">
    <source>
        <dbReference type="EMBL" id="MBW84210.1"/>
    </source>
</evidence>
<dbReference type="PANTHER" id="PTHR31509">
    <property type="entry name" value="BPS1-LIKE PROTEIN"/>
    <property type="match status" value="1"/>
</dbReference>
<dbReference type="AlphaFoldDB" id="A0A2P2ISL0"/>
<dbReference type="EMBL" id="GGEC01003728">
    <property type="protein sequence ID" value="MBW84211.1"/>
    <property type="molecule type" value="Transcribed_RNA"/>
</dbReference>
<dbReference type="GO" id="GO:0016020">
    <property type="term" value="C:membrane"/>
    <property type="evidence" value="ECO:0007669"/>
    <property type="project" value="UniProtKB-SubCell"/>
</dbReference>
<evidence type="ECO:0000256" key="2">
    <source>
        <dbReference type="ARBA" id="ARBA00022692"/>
    </source>
</evidence>
<evidence type="ECO:0000256" key="5">
    <source>
        <dbReference type="ARBA" id="ARBA00035114"/>
    </source>
</evidence>
<comment type="subcellular location">
    <subcellularLocation>
        <location evidence="1">Membrane</location>
        <topology evidence="1">Single-pass membrane protein</topology>
    </subcellularLocation>
</comment>
<protein>
    <recommendedName>
        <fullName evidence="8">Protein BYPASS-related</fullName>
    </recommendedName>
</protein>
<comment type="similarity">
    <text evidence="5">Belongs to the ROH1 family.</text>
</comment>
<reference evidence="7" key="1">
    <citation type="submission" date="2018-02" db="EMBL/GenBank/DDBJ databases">
        <title>Rhizophora mucronata_Transcriptome.</title>
        <authorList>
            <person name="Meera S.P."/>
            <person name="Sreeshan A."/>
            <person name="Augustine A."/>
        </authorList>
    </citation>
    <scope>NUCLEOTIDE SEQUENCE</scope>
    <source>
        <tissue evidence="7">Leaf</tissue>
    </source>
</reference>
<keyword evidence="2 6" id="KW-0812">Transmembrane</keyword>
<dbReference type="Pfam" id="PF05633">
    <property type="entry name" value="ROH1-like"/>
    <property type="match status" value="1"/>
</dbReference>
<evidence type="ECO:0000256" key="1">
    <source>
        <dbReference type="ARBA" id="ARBA00004167"/>
    </source>
</evidence>
<proteinExistence type="inferred from homology"/>
<keyword evidence="4 6" id="KW-0472">Membrane</keyword>
<dbReference type="EMBL" id="GGEC01003727">
    <property type="protein sequence ID" value="MBW84210.1"/>
    <property type="molecule type" value="Transcribed_RNA"/>
</dbReference>
<evidence type="ECO:0000256" key="3">
    <source>
        <dbReference type="ARBA" id="ARBA00022989"/>
    </source>
</evidence>
<sequence>MPSTDNQRSSSPIRSLGHSIFSLRREQVHSMEASHEFSALQPHLEPFQKQIADRFHELSGVSVDDLLSIGWLRKLLDAFVCCQEEFRVLLMENKAQLLKPSSYHSVDEYFERSLKALDICNATRDGIEKIRSWNKHLEIVLCALDSHQKTLSEGQFHRARKALMDLALAMLDEKDCGSAFSHRNRSFGQHGTSRDRHHAPGHSRSLSWSVSRSWSAAKQLQSFATSLVPPRGNEIAATNGFAIPVFTMSSILLFVLWTLVAAIPCQDRGLGIHFSIPRHFSWGPPLITLYERIMEESKKRDRRNSNGLLKEIYQMEKCARHMTDLIDLPQFLSTNEQKIEVEQGVQELALVCEAFKNGLDPLERQVREVFHRIMNCRAEGLEVLGHLNSPG</sequence>
<evidence type="ECO:0000256" key="4">
    <source>
        <dbReference type="ARBA" id="ARBA00023136"/>
    </source>
</evidence>
<dbReference type="InterPro" id="IPR008511">
    <property type="entry name" value="ROH1-like"/>
</dbReference>